<dbReference type="Pfam" id="PF11738">
    <property type="entry name" value="DUF3298"/>
    <property type="match status" value="1"/>
</dbReference>
<accession>A0ABZ0LAE0</accession>
<protein>
    <submittedName>
        <fullName evidence="3">DUF3298 and DUF4163 domain-containing protein</fullName>
    </submittedName>
</protein>
<evidence type="ECO:0000313" key="3">
    <source>
        <dbReference type="EMBL" id="WOV88526.1"/>
    </source>
</evidence>
<gene>
    <name evidence="3" type="ORF">QWT69_05270</name>
</gene>
<dbReference type="Pfam" id="PF13739">
    <property type="entry name" value="PdaC"/>
    <property type="match status" value="1"/>
</dbReference>
<evidence type="ECO:0000313" key="4">
    <source>
        <dbReference type="Proteomes" id="UP001303902"/>
    </source>
</evidence>
<evidence type="ECO:0000259" key="1">
    <source>
        <dbReference type="Pfam" id="PF11738"/>
    </source>
</evidence>
<dbReference type="InterPro" id="IPR021729">
    <property type="entry name" value="DUF3298"/>
</dbReference>
<sequence length="205" mass="23666">MNDFPVTILTKKLPHASSDVNVYYPSIINMHNHAIQRRLNHTIIQTLNEFLIEQGFYESYLVEMIANYEIKTNERGILSLNLIVYAFTGGAHGMTIVKSLTFDTKTGRQYLLKDLFKPGSDYEKKVNQIIRQRIKDWDIQLVEPPFKGISPDQDFYIADVTLVIYFQLYAISPYSSGFSYFPIPILDFSNIIRSNGPLDTMMTFT</sequence>
<dbReference type="Proteomes" id="UP001303902">
    <property type="component" value="Chromosome"/>
</dbReference>
<dbReference type="InterPro" id="IPR037126">
    <property type="entry name" value="PdaC/RsiV-like_sf"/>
</dbReference>
<keyword evidence="4" id="KW-1185">Reference proteome</keyword>
<feature type="domain" description="DUF3298" evidence="1">
    <location>
        <begin position="113"/>
        <end position="184"/>
    </location>
</feature>
<evidence type="ECO:0000259" key="2">
    <source>
        <dbReference type="Pfam" id="PF13739"/>
    </source>
</evidence>
<dbReference type="RefSeq" id="WP_317969681.1">
    <property type="nucleotide sequence ID" value="NZ_CP129118.1"/>
</dbReference>
<proteinExistence type="predicted"/>
<name>A0ABZ0LAE0_9BACL</name>
<feature type="domain" description="Deacetylase PdaC" evidence="2">
    <location>
        <begin position="20"/>
        <end position="95"/>
    </location>
</feature>
<organism evidence="3 4">
    <name type="scientific">Sporosarcina oncorhynchi</name>
    <dbReference type="NCBI Taxonomy" id="3056444"/>
    <lineage>
        <taxon>Bacteria</taxon>
        <taxon>Bacillati</taxon>
        <taxon>Bacillota</taxon>
        <taxon>Bacilli</taxon>
        <taxon>Bacillales</taxon>
        <taxon>Caryophanaceae</taxon>
        <taxon>Sporosarcina</taxon>
    </lineage>
</organism>
<dbReference type="Gene3D" id="3.90.640.20">
    <property type="entry name" value="Heat-shock cognate protein, ATPase"/>
    <property type="match status" value="1"/>
</dbReference>
<dbReference type="Gene3D" id="3.30.565.40">
    <property type="entry name" value="Fervidobacterium nodosum Rt17-B1 like"/>
    <property type="match status" value="1"/>
</dbReference>
<dbReference type="InterPro" id="IPR025303">
    <property type="entry name" value="PdaC"/>
</dbReference>
<dbReference type="EMBL" id="CP129118">
    <property type="protein sequence ID" value="WOV88526.1"/>
    <property type="molecule type" value="Genomic_DNA"/>
</dbReference>
<reference evidence="3 4" key="1">
    <citation type="submission" date="2023-06" db="EMBL/GenBank/DDBJ databases">
        <title>Sporosarcina sp. nov., isolated from Korean tranditional fermented seafood 'Jeotgal'.</title>
        <authorList>
            <person name="Yang A.I."/>
            <person name="Shin N.-R."/>
        </authorList>
    </citation>
    <scope>NUCLEOTIDE SEQUENCE [LARGE SCALE GENOMIC DNA]</scope>
    <source>
        <strain evidence="3 4">T2O-4</strain>
    </source>
</reference>